<dbReference type="Pfam" id="PF04146">
    <property type="entry name" value="YTH"/>
    <property type="match status" value="1"/>
</dbReference>
<dbReference type="CDD" id="cd21134">
    <property type="entry name" value="YTH"/>
    <property type="match status" value="1"/>
</dbReference>
<evidence type="ECO:0008006" key="7">
    <source>
        <dbReference type="Google" id="ProtNLM"/>
    </source>
</evidence>
<feature type="compositionally biased region" description="Low complexity" evidence="2">
    <location>
        <begin position="327"/>
        <end position="341"/>
    </location>
</feature>
<dbReference type="InterPro" id="IPR000504">
    <property type="entry name" value="RRM_dom"/>
</dbReference>
<keyword evidence="6" id="KW-1185">Reference proteome</keyword>
<evidence type="ECO:0000259" key="3">
    <source>
        <dbReference type="PROSITE" id="PS50102"/>
    </source>
</evidence>
<dbReference type="Proteomes" id="UP001562354">
    <property type="component" value="Unassembled WGS sequence"/>
</dbReference>
<organism evidence="5 6">
    <name type="scientific">Neodothiora populina</name>
    <dbReference type="NCBI Taxonomy" id="2781224"/>
    <lineage>
        <taxon>Eukaryota</taxon>
        <taxon>Fungi</taxon>
        <taxon>Dikarya</taxon>
        <taxon>Ascomycota</taxon>
        <taxon>Pezizomycotina</taxon>
        <taxon>Dothideomycetes</taxon>
        <taxon>Dothideomycetidae</taxon>
        <taxon>Dothideales</taxon>
        <taxon>Dothioraceae</taxon>
        <taxon>Neodothiora</taxon>
    </lineage>
</organism>
<dbReference type="CDD" id="cd00590">
    <property type="entry name" value="RRM_SF"/>
    <property type="match status" value="1"/>
</dbReference>
<dbReference type="PANTHER" id="PTHR12357">
    <property type="entry name" value="YTH YT521-B HOMOLOGY DOMAIN-CONTAINING"/>
    <property type="match status" value="1"/>
</dbReference>
<dbReference type="GeneID" id="95977289"/>
<evidence type="ECO:0000256" key="2">
    <source>
        <dbReference type="SAM" id="MobiDB-lite"/>
    </source>
</evidence>
<feature type="compositionally biased region" description="Low complexity" evidence="2">
    <location>
        <begin position="584"/>
        <end position="596"/>
    </location>
</feature>
<feature type="compositionally biased region" description="Low complexity" evidence="2">
    <location>
        <begin position="368"/>
        <end position="382"/>
    </location>
</feature>
<dbReference type="Gene3D" id="3.30.70.330">
    <property type="match status" value="1"/>
</dbReference>
<comment type="caution">
    <text evidence="5">The sequence shown here is derived from an EMBL/GenBank/DDBJ whole genome shotgun (WGS) entry which is preliminary data.</text>
</comment>
<feature type="domain" description="YTH" evidence="4">
    <location>
        <begin position="406"/>
        <end position="657"/>
    </location>
</feature>
<proteinExistence type="predicted"/>
<feature type="compositionally biased region" description="Acidic residues" evidence="2">
    <location>
        <begin position="540"/>
        <end position="558"/>
    </location>
</feature>
<dbReference type="RefSeq" id="XP_069200897.1">
    <property type="nucleotide sequence ID" value="XM_069343082.1"/>
</dbReference>
<dbReference type="SUPFAM" id="SSF54928">
    <property type="entry name" value="RNA-binding domain, RBD"/>
    <property type="match status" value="1"/>
</dbReference>
<feature type="region of interest" description="Disordered" evidence="2">
    <location>
        <begin position="1"/>
        <end position="25"/>
    </location>
</feature>
<evidence type="ECO:0000313" key="5">
    <source>
        <dbReference type="EMBL" id="KAL1304622.1"/>
    </source>
</evidence>
<feature type="region of interest" description="Disordered" evidence="2">
    <location>
        <begin position="324"/>
        <end position="386"/>
    </location>
</feature>
<feature type="region of interest" description="Disordered" evidence="2">
    <location>
        <begin position="236"/>
        <end position="259"/>
    </location>
</feature>
<feature type="compositionally biased region" description="Polar residues" evidence="2">
    <location>
        <begin position="64"/>
        <end position="80"/>
    </location>
</feature>
<dbReference type="Gene3D" id="3.10.590.10">
    <property type="entry name" value="ph1033 like domains"/>
    <property type="match status" value="2"/>
</dbReference>
<dbReference type="PROSITE" id="PS50102">
    <property type="entry name" value="RRM"/>
    <property type="match status" value="1"/>
</dbReference>
<sequence>MEQYSQSRDQLHEAPNADGAGRLESYATGTQAELAAQNAAIAAPFYSQLDVVSASPRRDESAHAPNNNSPFVQAGSTRGSDMSGLAQTLPAPGALPRAGHYDQHYNTLGGYMAHSPIHAGFPALPPHVPGHHMSPSEQQQHLFMGIARSPLGPGYPPQLSQTYAMYGTYQQFPSMPSMHMPATHQNYASSQPRPVSYPQVSPTPYGMIDPSLYATQSYAKGNVGYATNRSIPASAVSYPRGPPRKPKQSGHALWVGNLPPGTTVTDLKDHFSREATKEIESLFLISKSNCAFVNYKTEVACTAAMKRFHDSRFNGVRLVCRPRRESAPSAAATATASPRPSDSNRADNDSKTIVATATKSDISGETPGSRGSGVVIASGSSSTPLNPDSRVAAGNASAPGHNHVEGKYFIVKSLTLQDLEASVRNGVWATQAHNEAALNEAFQSADNVYLIFSANRSGEYFGYARMTSRIADENDPIDEVEQQRQRQSTDSHMEGMTGAMTSGHDDGAPKSIPTPATEWAPRGRIVDDSARGTIFWEAQESPEEEEGAGEADETTEAEGGDHTNPSDAADTTNQEDGINTPALSTTTSTRSQVQQRYQRDDQGRGRPFEIQWLSTDRLPFYRTRGLRNPWNANREVKIARDGTELEPGIGKRLIQMFHQQHGGNNGRTSVPRDYAQQRQQQQSHYQQHQALLPMGSAAPVGEFYAVAGDAAYALPVLMNDLRF</sequence>
<dbReference type="PANTHER" id="PTHR12357:SF3">
    <property type="entry name" value="YTH DOMAIN-CONTAINING PROTEIN 1"/>
    <property type="match status" value="1"/>
</dbReference>
<reference evidence="5 6" key="1">
    <citation type="submission" date="2024-07" db="EMBL/GenBank/DDBJ databases">
        <title>Draft sequence of the Neodothiora populina.</title>
        <authorList>
            <person name="Drown D.D."/>
            <person name="Schuette U.S."/>
            <person name="Buechlein A.B."/>
            <person name="Rusch D.R."/>
            <person name="Winton L.W."/>
            <person name="Adams G.A."/>
        </authorList>
    </citation>
    <scope>NUCLEOTIDE SEQUENCE [LARGE SCALE GENOMIC DNA]</scope>
    <source>
        <strain evidence="5 6">CPC 39397</strain>
    </source>
</reference>
<dbReference type="PROSITE" id="PS50882">
    <property type="entry name" value="YTH"/>
    <property type="match status" value="1"/>
</dbReference>
<feature type="domain" description="RRM" evidence="3">
    <location>
        <begin position="251"/>
        <end position="325"/>
    </location>
</feature>
<dbReference type="InterPro" id="IPR057720">
    <property type="entry name" value="RRM_YTH1"/>
</dbReference>
<feature type="region of interest" description="Disordered" evidence="2">
    <location>
        <begin position="56"/>
        <end position="88"/>
    </location>
</feature>
<feature type="compositionally biased region" description="Basic and acidic residues" evidence="2">
    <location>
        <begin position="481"/>
        <end position="493"/>
    </location>
</feature>
<feature type="compositionally biased region" description="Polar residues" evidence="2">
    <location>
        <begin position="563"/>
        <end position="583"/>
    </location>
</feature>
<feature type="region of interest" description="Disordered" evidence="2">
    <location>
        <begin position="538"/>
        <end position="604"/>
    </location>
</feature>
<protein>
    <recommendedName>
        <fullName evidence="7">YTH domain-containing protein</fullName>
    </recommendedName>
</protein>
<dbReference type="EMBL" id="JBFMKM010000008">
    <property type="protein sequence ID" value="KAL1304622.1"/>
    <property type="molecule type" value="Genomic_DNA"/>
</dbReference>
<evidence type="ECO:0000313" key="6">
    <source>
        <dbReference type="Proteomes" id="UP001562354"/>
    </source>
</evidence>
<accession>A0ABR3PEN1</accession>
<name>A0ABR3PEN1_9PEZI</name>
<feature type="compositionally biased region" description="Polar residues" evidence="2">
    <location>
        <begin position="351"/>
        <end position="363"/>
    </location>
</feature>
<feature type="region of interest" description="Disordered" evidence="2">
    <location>
        <begin position="472"/>
        <end position="525"/>
    </location>
</feature>
<dbReference type="SMART" id="SM00360">
    <property type="entry name" value="RRM"/>
    <property type="match status" value="1"/>
</dbReference>
<dbReference type="InterPro" id="IPR007275">
    <property type="entry name" value="YTH_domain"/>
</dbReference>
<dbReference type="InterPro" id="IPR035979">
    <property type="entry name" value="RBD_domain_sf"/>
</dbReference>
<evidence type="ECO:0000256" key="1">
    <source>
        <dbReference type="PROSITE-ProRule" id="PRU00176"/>
    </source>
</evidence>
<gene>
    <name evidence="5" type="ORF">AAFC00_003588</name>
</gene>
<dbReference type="InterPro" id="IPR045168">
    <property type="entry name" value="YTH_prot"/>
</dbReference>
<evidence type="ECO:0000259" key="4">
    <source>
        <dbReference type="PROSITE" id="PS50882"/>
    </source>
</evidence>
<dbReference type="Pfam" id="PF25701">
    <property type="entry name" value="RRM_YTH1"/>
    <property type="match status" value="1"/>
</dbReference>
<keyword evidence="1" id="KW-0694">RNA-binding</keyword>
<dbReference type="InterPro" id="IPR012677">
    <property type="entry name" value="Nucleotide-bd_a/b_plait_sf"/>
</dbReference>